<dbReference type="EMBL" id="FNCQ01000019">
    <property type="protein sequence ID" value="SDH20216.1"/>
    <property type="molecule type" value="Genomic_DNA"/>
</dbReference>
<evidence type="ECO:0000313" key="4">
    <source>
        <dbReference type="EMBL" id="SDH20216.1"/>
    </source>
</evidence>
<dbReference type="GO" id="GO:0005886">
    <property type="term" value="C:plasma membrane"/>
    <property type="evidence" value="ECO:0007669"/>
    <property type="project" value="UniProtKB-SubCell"/>
</dbReference>
<dbReference type="STRING" id="645274.SAMN04487901_11956"/>
<accession>A0A1G8AH95</accession>
<dbReference type="Proteomes" id="UP000198779">
    <property type="component" value="Unassembled WGS sequence"/>
</dbReference>
<keyword evidence="2" id="KW-1134">Transmembrane beta strand</keyword>
<proteinExistence type="inferred from homology"/>
<name>A0A1G8AH95_9BACT</name>
<keyword evidence="5" id="KW-1185">Reference proteome</keyword>
<dbReference type="Gene3D" id="1.20.1600.10">
    <property type="entry name" value="Outer membrane efflux proteins (OEP)"/>
    <property type="match status" value="1"/>
</dbReference>
<dbReference type="Gene3D" id="2.20.200.10">
    <property type="entry name" value="Outer membrane efflux proteins (OEP)"/>
    <property type="match status" value="1"/>
</dbReference>
<comment type="similarity">
    <text evidence="1 2">Belongs to the outer membrane factor (OMF) (TC 1.B.17) family.</text>
</comment>
<evidence type="ECO:0000313" key="5">
    <source>
        <dbReference type="Proteomes" id="UP000198779"/>
    </source>
</evidence>
<dbReference type="SUPFAM" id="SSF56954">
    <property type="entry name" value="Outer membrane efflux proteins (OEP)"/>
    <property type="match status" value="1"/>
</dbReference>
<comment type="subcellular location">
    <subcellularLocation>
        <location evidence="2">Cell membrane</location>
        <topology evidence="2">Lipid-anchor</topology>
    </subcellularLocation>
</comment>
<dbReference type="Pfam" id="PF02321">
    <property type="entry name" value="OEP"/>
    <property type="match status" value="2"/>
</dbReference>
<keyword evidence="2 4" id="KW-0449">Lipoprotein</keyword>
<evidence type="ECO:0000256" key="3">
    <source>
        <dbReference type="SAM" id="Coils"/>
    </source>
</evidence>
<dbReference type="PANTHER" id="PTHR30203">
    <property type="entry name" value="OUTER MEMBRANE CATION EFFLUX PROTEIN"/>
    <property type="match status" value="1"/>
</dbReference>
<keyword evidence="3" id="KW-0175">Coiled coil</keyword>
<keyword evidence="2" id="KW-0812">Transmembrane</keyword>
<dbReference type="GO" id="GO:0015562">
    <property type="term" value="F:efflux transmembrane transporter activity"/>
    <property type="evidence" value="ECO:0007669"/>
    <property type="project" value="InterPro"/>
</dbReference>
<evidence type="ECO:0000256" key="2">
    <source>
        <dbReference type="RuleBase" id="RU362097"/>
    </source>
</evidence>
<dbReference type="InterPro" id="IPR003423">
    <property type="entry name" value="OMP_efflux"/>
</dbReference>
<organism evidence="4 5">
    <name type="scientific">Prevotella communis</name>
    <dbReference type="NCBI Taxonomy" id="2913614"/>
    <lineage>
        <taxon>Bacteria</taxon>
        <taxon>Pseudomonadati</taxon>
        <taxon>Bacteroidota</taxon>
        <taxon>Bacteroidia</taxon>
        <taxon>Bacteroidales</taxon>
        <taxon>Prevotellaceae</taxon>
        <taxon>Prevotella</taxon>
    </lineage>
</organism>
<reference evidence="5" key="1">
    <citation type="submission" date="2016-10" db="EMBL/GenBank/DDBJ databases">
        <authorList>
            <person name="Varghese N."/>
            <person name="Submissions S."/>
        </authorList>
    </citation>
    <scope>NUCLEOTIDE SEQUENCE [LARGE SCALE GENOMIC DNA]</scope>
    <source>
        <strain evidence="5">BP1-148</strain>
    </source>
</reference>
<gene>
    <name evidence="4" type="ORF">SAMN04487901_11956</name>
</gene>
<evidence type="ECO:0000256" key="1">
    <source>
        <dbReference type="ARBA" id="ARBA00007613"/>
    </source>
</evidence>
<keyword evidence="2" id="KW-0564">Palmitate</keyword>
<feature type="coiled-coil region" evidence="3">
    <location>
        <begin position="237"/>
        <end position="271"/>
    </location>
</feature>
<protein>
    <submittedName>
        <fullName evidence="4">Efflux transporter, outer membrane factor (OMF) lipoprotein, NodT family</fullName>
    </submittedName>
</protein>
<sequence>MKIKMNKILKKKASTPLHIGRSLGVGLLLSLMLTSCGLYNKYERPEDLNTKGLIRDLQSDGDTLAVNTDENFGNLPWREVFTDPQLQGLIETALENNVDLRNAALNVKMMETALTCAKLAFLPSVAFAPQGTISQVQMDGASVSKTYQLPVSATWNIDLFGNLLSQKRSAQMKLLATKDYQVAVQTQIICGVANLYYTLMMLDEQLAIVTDMEGLTKDTWDMMQLQMQLGRARSTSVQTAEANYYSVQAKKADLKRQIREMENSMSLLLNEAGHQIARGKFYNQSLPTTFAAGVGIQLLSNRPDVHAAEMSLAQCFYDTETARSRFYPNLNVTGTAMFTNSLGTAVVNPGKWILSAIGSLTQPIFQHGQIVAGLKVAKAQQEQALNTFQNTILKAGNEVSNALLAYNTCDEKSKLDEKQVKIYEQNVEDTKLLYTSKGSSYLEVIQAQNGLLNARISKVTDDFNKMQAVVNLYQALGGGSK</sequence>
<keyword evidence="2" id="KW-0472">Membrane</keyword>
<dbReference type="InterPro" id="IPR010131">
    <property type="entry name" value="MdtP/NodT-like"/>
</dbReference>
<dbReference type="PANTHER" id="PTHR30203:SF33">
    <property type="entry name" value="BLR4455 PROTEIN"/>
    <property type="match status" value="1"/>
</dbReference>
<dbReference type="AlphaFoldDB" id="A0A1G8AH95"/>
<dbReference type="NCBIfam" id="TIGR01845">
    <property type="entry name" value="outer_NodT"/>
    <property type="match status" value="1"/>
</dbReference>